<dbReference type="OrthoDB" id="5905813at2"/>
<dbReference type="STRING" id="861298.SAMN04488136_12131"/>
<protein>
    <submittedName>
        <fullName evidence="1">Uncharacterized protein</fullName>
    </submittedName>
</protein>
<accession>A0A1G8DRM3</accession>
<dbReference type="Proteomes" id="UP000198854">
    <property type="component" value="Unassembled WGS sequence"/>
</dbReference>
<keyword evidence="2" id="KW-1185">Reference proteome</keyword>
<sequence length="408" mass="47255">MNKKILISAAVVAVVVIGAGTAYWNSKPRSAPEIQERIDRIVKSREWNIFGNGKQRIPSWDITVELPKKITLEKWDTVHSQPQVMFHYGRDGTIYTMNINGSDMRLLLDREELGKLPTGYNVRSPNGRYLSTHYSFNLDRTPCLIYDLKDRKIVAKMRTCWDGTFSQDSRSYYYSDTSPIHNQPRKIDLATGAESNVLPEKFTIDGELYYPEVDTQTFMINDELNLLIWSGSKTNPAGEIIKRVQAGFDLETLKLKEVKNYLTPACQDQFDYNPNQNYFICGDNMSHENYVFSKSNPDKQIENAPVRNVIQQGAWYFKGNSGNYGNTLLRYRQPNEAGMFDKITYYYDLQLESKDDYKSLNHLNLFISQNLAQQFDQMDLGSFFPPIPTQEQYDESYQRQLKARKEGK</sequence>
<name>A0A1G8DRM3_9VIBR</name>
<dbReference type="RefSeq" id="WP_093276270.1">
    <property type="nucleotide sequence ID" value="NZ_FNDD01000021.1"/>
</dbReference>
<dbReference type="SUPFAM" id="SSF69304">
    <property type="entry name" value="Tricorn protease N-terminal domain"/>
    <property type="match status" value="1"/>
</dbReference>
<gene>
    <name evidence="1" type="ORF">SAMN04488136_12131</name>
</gene>
<reference evidence="1 2" key="1">
    <citation type="submission" date="2016-10" db="EMBL/GenBank/DDBJ databases">
        <authorList>
            <person name="de Groot N.N."/>
        </authorList>
    </citation>
    <scope>NUCLEOTIDE SEQUENCE [LARGE SCALE GENOMIC DNA]</scope>
    <source>
        <strain evidence="1 2">CGMCC 1.10228</strain>
    </source>
</reference>
<dbReference type="AlphaFoldDB" id="A0A1G8DRM3"/>
<evidence type="ECO:0000313" key="1">
    <source>
        <dbReference type="EMBL" id="SDH60346.1"/>
    </source>
</evidence>
<evidence type="ECO:0000313" key="2">
    <source>
        <dbReference type="Proteomes" id="UP000198854"/>
    </source>
</evidence>
<dbReference type="EMBL" id="FNDD01000021">
    <property type="protein sequence ID" value="SDH60346.1"/>
    <property type="molecule type" value="Genomic_DNA"/>
</dbReference>
<organism evidence="1 2">
    <name type="scientific">Vibrio xiamenensis</name>
    <dbReference type="NCBI Taxonomy" id="861298"/>
    <lineage>
        <taxon>Bacteria</taxon>
        <taxon>Pseudomonadati</taxon>
        <taxon>Pseudomonadota</taxon>
        <taxon>Gammaproteobacteria</taxon>
        <taxon>Vibrionales</taxon>
        <taxon>Vibrionaceae</taxon>
        <taxon>Vibrio</taxon>
    </lineage>
</organism>
<proteinExistence type="predicted"/>